<evidence type="ECO:0000313" key="2">
    <source>
        <dbReference type="EMBL" id="KAE9117750.1"/>
    </source>
</evidence>
<dbReference type="AlphaFoldDB" id="A0A6A3F6N8"/>
<protein>
    <submittedName>
        <fullName evidence="1">Uncharacterized protein</fullName>
    </submittedName>
</protein>
<evidence type="ECO:0000313" key="5">
    <source>
        <dbReference type="Proteomes" id="UP000486351"/>
    </source>
</evidence>
<dbReference type="EMBL" id="QXFY01000209">
    <property type="protein sequence ID" value="KAE9352102.1"/>
    <property type="molecule type" value="Genomic_DNA"/>
</dbReference>
<sequence>MSAIALVSGYTRDVNAEKAPDELCRELRMDEIPEVINDFCKAAVPGHRDRLRQRRHPCDQTGT</sequence>
<gene>
    <name evidence="3" type="ORF">PF008_g5619</name>
    <name evidence="1" type="ORF">PF009_g9839</name>
    <name evidence="2" type="ORF">PF010_g8483</name>
</gene>
<proteinExistence type="predicted"/>
<reference evidence="1 4" key="1">
    <citation type="submission" date="2018-08" db="EMBL/GenBank/DDBJ databases">
        <title>Genomic investigation of the strawberry pathogen Phytophthora fragariae indicates pathogenicity is determined by transcriptional variation in three key races.</title>
        <authorList>
            <person name="Adams T.M."/>
            <person name="Armitage A.D."/>
            <person name="Sobczyk M.K."/>
            <person name="Bates H.J."/>
            <person name="Dunwell J.M."/>
            <person name="Nellist C.F."/>
            <person name="Harrison R.J."/>
        </authorList>
    </citation>
    <scope>NUCLEOTIDE SEQUENCE [LARGE SCALE GENOMIC DNA]</scope>
    <source>
        <strain evidence="3 5">NOV-77</strain>
        <strain evidence="1 4">NOV-9</strain>
        <strain evidence="2 6">ONT-3</strain>
    </source>
</reference>
<dbReference type="Proteomes" id="UP000429523">
    <property type="component" value="Unassembled WGS sequence"/>
</dbReference>
<comment type="caution">
    <text evidence="1">The sequence shown here is derived from an EMBL/GenBank/DDBJ whole genome shotgun (WGS) entry which is preliminary data.</text>
</comment>
<dbReference type="EMBL" id="QXFX01000385">
    <property type="protein sequence ID" value="KAE9117750.1"/>
    <property type="molecule type" value="Genomic_DNA"/>
</dbReference>
<dbReference type="Proteomes" id="UP000486351">
    <property type="component" value="Unassembled WGS sequence"/>
</dbReference>
<evidence type="ECO:0000313" key="1">
    <source>
        <dbReference type="EMBL" id="KAE8940336.1"/>
    </source>
</evidence>
<name>A0A6A3F6N8_9STRA</name>
<evidence type="ECO:0000313" key="6">
    <source>
        <dbReference type="Proteomes" id="UP000488956"/>
    </source>
</evidence>
<dbReference type="Proteomes" id="UP000488956">
    <property type="component" value="Unassembled WGS sequence"/>
</dbReference>
<evidence type="ECO:0000313" key="4">
    <source>
        <dbReference type="Proteomes" id="UP000429523"/>
    </source>
</evidence>
<evidence type="ECO:0000313" key="3">
    <source>
        <dbReference type="EMBL" id="KAE9352102.1"/>
    </source>
</evidence>
<organism evidence="1 4">
    <name type="scientific">Phytophthora fragariae</name>
    <dbReference type="NCBI Taxonomy" id="53985"/>
    <lineage>
        <taxon>Eukaryota</taxon>
        <taxon>Sar</taxon>
        <taxon>Stramenopiles</taxon>
        <taxon>Oomycota</taxon>
        <taxon>Peronosporomycetes</taxon>
        <taxon>Peronosporales</taxon>
        <taxon>Peronosporaceae</taxon>
        <taxon>Phytophthora</taxon>
    </lineage>
</organism>
<dbReference type="EMBL" id="QXGF01000431">
    <property type="protein sequence ID" value="KAE8940336.1"/>
    <property type="molecule type" value="Genomic_DNA"/>
</dbReference>
<accession>A0A6A3F6N8</accession>